<evidence type="ECO:0000313" key="1">
    <source>
        <dbReference type="EMBL" id="EED67453.1"/>
    </source>
</evidence>
<gene>
    <name evidence="1" type="ORF">CtesDRAFT_PD2399</name>
</gene>
<sequence length="79" mass="8814">MNSDKLADVVRGDFRVSFYGNDGGIFPFAHPPNVQVRDDSPIWTFGDGFSNFFGHWCIHLGIQQDSTAITQQTPRPNGD</sequence>
<evidence type="ECO:0000313" key="2">
    <source>
        <dbReference type="Proteomes" id="UP000003039"/>
    </source>
</evidence>
<organism evidence="1 2">
    <name type="scientific">Comamonas testosteroni (strain DSM 14576 / KF-1)</name>
    <name type="common">Pseudomonas testosteroni</name>
    <dbReference type="NCBI Taxonomy" id="399795"/>
    <lineage>
        <taxon>Bacteria</taxon>
        <taxon>Pseudomonadati</taxon>
        <taxon>Pseudomonadota</taxon>
        <taxon>Betaproteobacteria</taxon>
        <taxon>Burkholderiales</taxon>
        <taxon>Comamonadaceae</taxon>
        <taxon>Comamonas</taxon>
    </lineage>
</organism>
<dbReference type="Proteomes" id="UP000003039">
    <property type="component" value="Unassembled WGS sequence"/>
</dbReference>
<dbReference type="EMBL" id="AAUJ02000001">
    <property type="protein sequence ID" value="EED67453.1"/>
    <property type="molecule type" value="Genomic_DNA"/>
</dbReference>
<accession>B7WTP7</accession>
<reference evidence="1 2" key="1">
    <citation type="journal article" date="2004" name="Appl. Environ. Microbiol.">
        <title>Mineralization of individual congeners of linear alkylbenzenesulfonate by defined pairs of heterotrophic bacteria.</title>
        <authorList>
            <person name="Schleheck D."/>
            <person name="Knepper T.P."/>
            <person name="Fischer K."/>
            <person name="Cook A.M."/>
        </authorList>
    </citation>
    <scope>NUCLEOTIDE SEQUENCE [LARGE SCALE GENOMIC DNA]</scope>
    <source>
        <strain evidence="2">DSM 14576 / KF-1</strain>
    </source>
</reference>
<comment type="caution">
    <text evidence="1">The sequence shown here is derived from an EMBL/GenBank/DDBJ whole genome shotgun (WGS) entry which is preliminary data.</text>
</comment>
<dbReference type="AlphaFoldDB" id="B7WTP7"/>
<name>B7WTP7_COMTK</name>
<proteinExistence type="predicted"/>
<protein>
    <submittedName>
        <fullName evidence="1">Uncharacterized protein</fullName>
    </submittedName>
</protein>